<dbReference type="GO" id="GO:0006412">
    <property type="term" value="P:translation"/>
    <property type="evidence" value="ECO:0007669"/>
    <property type="project" value="InterPro"/>
</dbReference>
<feature type="region of interest" description="Disordered" evidence="9">
    <location>
        <begin position="192"/>
        <end position="225"/>
    </location>
</feature>
<protein>
    <recommendedName>
        <fullName evidence="7">Large ribosomal subunit protein uL3m</fullName>
    </recommendedName>
</protein>
<comment type="similarity">
    <text evidence="2 8">Belongs to the universal ribosomal protein uL3 family.</text>
</comment>
<reference evidence="10" key="1">
    <citation type="submission" date="2017-04" db="EMBL/GenBank/DDBJ databases">
        <title>Population genomics of picophytoplankton unveils novel chromosome hypervariability.</title>
        <authorList>
            <consortium name="DOE Joint Genome Institute"/>
            <person name="Blanc-Mathieu R."/>
            <person name="Krasovec M."/>
            <person name="Hebrard M."/>
            <person name="Yau S."/>
            <person name="Desgranges E."/>
            <person name="Martin J."/>
            <person name="Schackwitz W."/>
            <person name="Kuo A."/>
            <person name="Salin G."/>
            <person name="Donnadieu C."/>
            <person name="Desdevises Y."/>
            <person name="Sanchez-Ferandin S."/>
            <person name="Moreau H."/>
            <person name="Rivals E."/>
            <person name="Grigoriev I.V."/>
            <person name="Grimsley N."/>
            <person name="Eyre-Walker A."/>
            <person name="Piganeau G."/>
        </authorList>
    </citation>
    <scope>NUCLEOTIDE SEQUENCE [LARGE SCALE GENOMIC DNA]</scope>
    <source>
        <strain evidence="10">RCC 1115</strain>
    </source>
</reference>
<evidence type="ECO:0000256" key="8">
    <source>
        <dbReference type="RuleBase" id="RU003905"/>
    </source>
</evidence>
<dbReference type="PANTHER" id="PTHR11229">
    <property type="entry name" value="50S RIBOSOMAL PROTEIN L3"/>
    <property type="match status" value="1"/>
</dbReference>
<evidence type="ECO:0000256" key="4">
    <source>
        <dbReference type="ARBA" id="ARBA00022980"/>
    </source>
</evidence>
<organism evidence="10">
    <name type="scientific">Ostreococcus tauri</name>
    <name type="common">Marine green alga</name>
    <dbReference type="NCBI Taxonomy" id="70448"/>
    <lineage>
        <taxon>Eukaryota</taxon>
        <taxon>Viridiplantae</taxon>
        <taxon>Chlorophyta</taxon>
        <taxon>Mamiellophyceae</taxon>
        <taxon>Mamiellales</taxon>
        <taxon>Bathycoccaceae</taxon>
        <taxon>Ostreococcus</taxon>
    </lineage>
</organism>
<name>A0A1Y5I5R1_OSTTA</name>
<dbReference type="Gene3D" id="2.40.30.10">
    <property type="entry name" value="Translation factors"/>
    <property type="match status" value="1"/>
</dbReference>
<accession>A0A1Y5I5R1</accession>
<evidence type="ECO:0000256" key="3">
    <source>
        <dbReference type="ARBA" id="ARBA00022946"/>
    </source>
</evidence>
<dbReference type="NCBIfam" id="TIGR03625">
    <property type="entry name" value="L3_bact"/>
    <property type="match status" value="1"/>
</dbReference>
<keyword evidence="6 8" id="KW-0687">Ribonucleoprotein</keyword>
<dbReference type="Gene3D" id="3.30.160.810">
    <property type="match status" value="1"/>
</dbReference>
<dbReference type="PROSITE" id="PS00474">
    <property type="entry name" value="RIBOSOMAL_L3"/>
    <property type="match status" value="1"/>
</dbReference>
<evidence type="ECO:0000256" key="5">
    <source>
        <dbReference type="ARBA" id="ARBA00023128"/>
    </source>
</evidence>
<gene>
    <name evidence="10" type="ORF">BE221DRAFT_98356</name>
</gene>
<dbReference type="HAMAP" id="MF_01325_B">
    <property type="entry name" value="Ribosomal_uL3_B"/>
    <property type="match status" value="1"/>
</dbReference>
<proteinExistence type="inferred from homology"/>
<comment type="subcellular location">
    <subcellularLocation>
        <location evidence="1">Mitochondrion</location>
    </subcellularLocation>
</comment>
<dbReference type="GO" id="GO:0005762">
    <property type="term" value="C:mitochondrial large ribosomal subunit"/>
    <property type="evidence" value="ECO:0007669"/>
    <property type="project" value="TreeGrafter"/>
</dbReference>
<dbReference type="eggNOG" id="KOG3141">
    <property type="taxonomic scope" value="Eukaryota"/>
</dbReference>
<evidence type="ECO:0000256" key="1">
    <source>
        <dbReference type="ARBA" id="ARBA00004173"/>
    </source>
</evidence>
<sequence>MALALARVARALARDVAPVARARSIVDGICLASYATSARAVDAIHRVVDAKTSSSSTAPRRTGAIGIKCGMTADWDARGCRHALTVVWLDGVTVVRRTGRDGANGYDAVQIGYGARKAKGVTKAELGHFVRHGSGIKRGLKEFRVSRCGTLTPGTVITAAHFAAGQYVDVGGTTKGKGFQGPMKRWGFAGQPATHGNTKKHRAHGSIGQCQDPGRVFKGKKMAGRMGGRRRTVQSAYVWKVDTERNLLYIKGQIPGGAGTAVTIRDALRKPPKLGEQVPFPTAGDDYERGVFVAPLLGKDPFGNDEPARQRA</sequence>
<evidence type="ECO:0000313" key="10">
    <source>
        <dbReference type="EMBL" id="OUS44910.1"/>
    </source>
</evidence>
<evidence type="ECO:0000256" key="9">
    <source>
        <dbReference type="SAM" id="MobiDB-lite"/>
    </source>
</evidence>
<dbReference type="FunFam" id="2.40.30.10:FF:000004">
    <property type="entry name" value="50S ribosomal protein L3"/>
    <property type="match status" value="1"/>
</dbReference>
<dbReference type="InterPro" id="IPR019926">
    <property type="entry name" value="Ribosomal_uL3_CS"/>
</dbReference>
<dbReference type="AlphaFoldDB" id="A0A1Y5I5R1"/>
<dbReference type="InterPro" id="IPR019927">
    <property type="entry name" value="Ribosomal_uL3_bac/org-type"/>
</dbReference>
<keyword evidence="4 8" id="KW-0689">Ribosomal protein</keyword>
<keyword evidence="5" id="KW-0496">Mitochondrion</keyword>
<evidence type="ECO:0000256" key="2">
    <source>
        <dbReference type="ARBA" id="ARBA00006540"/>
    </source>
</evidence>
<keyword evidence="3" id="KW-0809">Transit peptide</keyword>
<dbReference type="GO" id="GO:0003735">
    <property type="term" value="F:structural constituent of ribosome"/>
    <property type="evidence" value="ECO:0007669"/>
    <property type="project" value="InterPro"/>
</dbReference>
<dbReference type="EMBL" id="KZ155795">
    <property type="protein sequence ID" value="OUS44910.1"/>
    <property type="molecule type" value="Genomic_DNA"/>
</dbReference>
<evidence type="ECO:0000256" key="7">
    <source>
        <dbReference type="ARBA" id="ARBA00035209"/>
    </source>
</evidence>
<dbReference type="SUPFAM" id="SSF50447">
    <property type="entry name" value="Translation proteins"/>
    <property type="match status" value="1"/>
</dbReference>
<dbReference type="Proteomes" id="UP000195557">
    <property type="component" value="Unassembled WGS sequence"/>
</dbReference>
<evidence type="ECO:0000256" key="6">
    <source>
        <dbReference type="ARBA" id="ARBA00023274"/>
    </source>
</evidence>
<dbReference type="PANTHER" id="PTHR11229:SF8">
    <property type="entry name" value="LARGE RIBOSOMAL SUBUNIT PROTEIN UL3M"/>
    <property type="match status" value="1"/>
</dbReference>
<dbReference type="Pfam" id="PF00297">
    <property type="entry name" value="Ribosomal_L3"/>
    <property type="match status" value="1"/>
</dbReference>
<dbReference type="InterPro" id="IPR000597">
    <property type="entry name" value="Ribosomal_uL3"/>
</dbReference>
<dbReference type="FunFam" id="3.30.160.810:FF:000001">
    <property type="entry name" value="50S ribosomal protein L3"/>
    <property type="match status" value="1"/>
</dbReference>
<dbReference type="InterPro" id="IPR009000">
    <property type="entry name" value="Transl_B-barrel_sf"/>
</dbReference>